<organism evidence="10 11">
    <name type="scientific">Paspalum notatum var. saurae</name>
    <dbReference type="NCBI Taxonomy" id="547442"/>
    <lineage>
        <taxon>Eukaryota</taxon>
        <taxon>Viridiplantae</taxon>
        <taxon>Streptophyta</taxon>
        <taxon>Embryophyta</taxon>
        <taxon>Tracheophyta</taxon>
        <taxon>Spermatophyta</taxon>
        <taxon>Magnoliopsida</taxon>
        <taxon>Liliopsida</taxon>
        <taxon>Poales</taxon>
        <taxon>Poaceae</taxon>
        <taxon>PACMAD clade</taxon>
        <taxon>Panicoideae</taxon>
        <taxon>Andropogonodae</taxon>
        <taxon>Paspaleae</taxon>
        <taxon>Paspalinae</taxon>
        <taxon>Paspalum</taxon>
    </lineage>
</organism>
<dbReference type="InterPro" id="IPR041373">
    <property type="entry name" value="RT_RNaseH"/>
</dbReference>
<dbReference type="PANTHER" id="PTHR37984:SF5">
    <property type="entry name" value="PROTEIN NYNRIN-LIKE"/>
    <property type="match status" value="1"/>
</dbReference>
<proteinExistence type="predicted"/>
<dbReference type="GO" id="GO:0004519">
    <property type="term" value="F:endonuclease activity"/>
    <property type="evidence" value="ECO:0007669"/>
    <property type="project" value="UniProtKB-KW"/>
</dbReference>
<dbReference type="CDD" id="cd01647">
    <property type="entry name" value="RT_LTR"/>
    <property type="match status" value="1"/>
</dbReference>
<dbReference type="Pfam" id="PF17921">
    <property type="entry name" value="Integrase_H2C2"/>
    <property type="match status" value="1"/>
</dbReference>
<dbReference type="InterPro" id="IPR000477">
    <property type="entry name" value="RT_dom"/>
</dbReference>
<evidence type="ECO:0000259" key="7">
    <source>
        <dbReference type="Pfam" id="PF00078"/>
    </source>
</evidence>
<gene>
    <name evidence="10" type="ORF">U9M48_035951</name>
</gene>
<dbReference type="EMBL" id="CP144752">
    <property type="protein sequence ID" value="WVZ89568.1"/>
    <property type="molecule type" value="Genomic_DNA"/>
</dbReference>
<evidence type="ECO:0000313" key="11">
    <source>
        <dbReference type="Proteomes" id="UP001341281"/>
    </source>
</evidence>
<evidence type="ECO:0000256" key="4">
    <source>
        <dbReference type="ARBA" id="ARBA00022759"/>
    </source>
</evidence>
<dbReference type="CDD" id="cd09274">
    <property type="entry name" value="RNase_HI_RT_Ty3"/>
    <property type="match status" value="1"/>
</dbReference>
<keyword evidence="1" id="KW-0808">Transferase</keyword>
<dbReference type="InterPro" id="IPR041588">
    <property type="entry name" value="Integrase_H2C2"/>
</dbReference>
<feature type="domain" description="Reverse transcriptase" evidence="7">
    <location>
        <begin position="5"/>
        <end position="61"/>
    </location>
</feature>
<keyword evidence="3" id="KW-0540">Nuclease</keyword>
<evidence type="ECO:0000256" key="1">
    <source>
        <dbReference type="ARBA" id="ARBA00022679"/>
    </source>
</evidence>
<dbReference type="AlphaFoldDB" id="A0AAQ3UC61"/>
<dbReference type="SUPFAM" id="SSF56672">
    <property type="entry name" value="DNA/RNA polymerases"/>
    <property type="match status" value="1"/>
</dbReference>
<dbReference type="Gene3D" id="3.30.70.270">
    <property type="match status" value="2"/>
</dbReference>
<dbReference type="InterPro" id="IPR050951">
    <property type="entry name" value="Retrovirus_Pol_polyprotein"/>
</dbReference>
<keyword evidence="6" id="KW-0695">RNA-directed DNA polymerase</keyword>
<keyword evidence="5" id="KW-0378">Hydrolase</keyword>
<reference evidence="10 11" key="1">
    <citation type="submission" date="2024-02" db="EMBL/GenBank/DDBJ databases">
        <title>High-quality chromosome-scale genome assembly of Pensacola bahiagrass (Paspalum notatum Flugge var. saurae).</title>
        <authorList>
            <person name="Vega J.M."/>
            <person name="Podio M."/>
            <person name="Orjuela J."/>
            <person name="Siena L.A."/>
            <person name="Pessino S.C."/>
            <person name="Combes M.C."/>
            <person name="Mariac C."/>
            <person name="Albertini E."/>
            <person name="Pupilli F."/>
            <person name="Ortiz J.P.A."/>
            <person name="Leblanc O."/>
        </authorList>
    </citation>
    <scope>NUCLEOTIDE SEQUENCE [LARGE SCALE GENOMIC DNA]</scope>
    <source>
        <strain evidence="10">R1</strain>
        <tissue evidence="10">Leaf</tissue>
    </source>
</reference>
<name>A0AAQ3UC61_PASNO</name>
<dbReference type="PANTHER" id="PTHR37984">
    <property type="entry name" value="PROTEIN CBG26694"/>
    <property type="match status" value="1"/>
</dbReference>
<dbReference type="Pfam" id="PF17917">
    <property type="entry name" value="RT_RNaseH"/>
    <property type="match status" value="1"/>
</dbReference>
<dbReference type="Proteomes" id="UP001341281">
    <property type="component" value="Chromosome 08"/>
</dbReference>
<dbReference type="Pfam" id="PF00078">
    <property type="entry name" value="RVT_1"/>
    <property type="match status" value="1"/>
</dbReference>
<evidence type="ECO:0000313" key="10">
    <source>
        <dbReference type="EMBL" id="WVZ89568.1"/>
    </source>
</evidence>
<accession>A0AAQ3UC61</accession>
<evidence type="ECO:0000256" key="5">
    <source>
        <dbReference type="ARBA" id="ARBA00022801"/>
    </source>
</evidence>
<evidence type="ECO:0000256" key="3">
    <source>
        <dbReference type="ARBA" id="ARBA00022722"/>
    </source>
</evidence>
<evidence type="ECO:0000259" key="8">
    <source>
        <dbReference type="Pfam" id="PF17917"/>
    </source>
</evidence>
<dbReference type="InterPro" id="IPR043502">
    <property type="entry name" value="DNA/RNA_pol_sf"/>
</dbReference>
<feature type="domain" description="Reverse transcriptase RNase H-like" evidence="8">
    <location>
        <begin position="147"/>
        <end position="244"/>
    </location>
</feature>
<dbReference type="FunFam" id="3.10.20.370:FF:000001">
    <property type="entry name" value="Retrovirus-related Pol polyprotein from transposon 17.6-like protein"/>
    <property type="match status" value="1"/>
</dbReference>
<dbReference type="InterPro" id="IPR043128">
    <property type="entry name" value="Rev_trsase/Diguanyl_cyclase"/>
</dbReference>
<keyword evidence="2" id="KW-0548">Nucleotidyltransferase</keyword>
<evidence type="ECO:0000259" key="9">
    <source>
        <dbReference type="Pfam" id="PF17921"/>
    </source>
</evidence>
<sequence>MNELDKFVVVFIDDILVYSKNEKEHEEHLRIVLSRLREHKLYAKFSKCAFWLKEVAFPGHILSAKGVAVDPGKVEDVLNWKQPQARTEIRSFLGLARYYHRFIKDFSKIAKPMTALTLRMELKMRRGIWNIEETPNFSTVLAQPYITKPFDVYCDASGSGLGCVLMQEGRVIAYASCQLRKHEVNYPTHDLELLAVVYALKKWRHYLLGNTCHIYTDHKSLKYIFTQPELNMRQRRWLELIKDYDLEVHYHPGKANVVADALSRKAHCNFIEARPTVRVLCCEIGEIEMPMALEAELYNLVLEPTIKDQIIAAQKQDKGMAHIRDEIDDKKKASFKLDEEGVLWFKNRLVVPKDMELRKKIRDEAHTSMFTLHPGSNKMYQDLKQKFWWTRMK</sequence>
<evidence type="ECO:0000256" key="2">
    <source>
        <dbReference type="ARBA" id="ARBA00022695"/>
    </source>
</evidence>
<dbReference type="GO" id="GO:0003964">
    <property type="term" value="F:RNA-directed DNA polymerase activity"/>
    <property type="evidence" value="ECO:0007669"/>
    <property type="project" value="UniProtKB-KW"/>
</dbReference>
<dbReference type="GO" id="GO:0016787">
    <property type="term" value="F:hydrolase activity"/>
    <property type="evidence" value="ECO:0007669"/>
    <property type="project" value="UniProtKB-KW"/>
</dbReference>
<keyword evidence="4" id="KW-0255">Endonuclease</keyword>
<evidence type="ECO:0000256" key="6">
    <source>
        <dbReference type="ARBA" id="ARBA00022918"/>
    </source>
</evidence>
<protein>
    <submittedName>
        <fullName evidence="10">Uncharacterized protein</fullName>
    </submittedName>
</protein>
<keyword evidence="11" id="KW-1185">Reference proteome</keyword>
<dbReference type="Gene3D" id="1.10.340.70">
    <property type="match status" value="1"/>
</dbReference>
<feature type="domain" description="Integrase zinc-binding" evidence="9">
    <location>
        <begin position="356"/>
        <end position="393"/>
    </location>
</feature>